<evidence type="ECO:0000313" key="5">
    <source>
        <dbReference type="Proteomes" id="UP000003527"/>
    </source>
</evidence>
<sequence>MKKTNLVATLAIAMSVMAAIPAMANWNMGQGENSNRWWYGNEDGSWCHSGWFWLDGNRDGLAECYYFDDAGWALMDTTTPDGYTVNADGAWYVGDPDEGVKEKEVEVQYEQAEQDAINKKKPVVKVPEKKNGVMKNYKPRGTGIQGSGVTPKSGEVNAADFSREQGKN</sequence>
<feature type="chain" id="PRO_5003527857" description="Cell wall-binding repeat protein" evidence="3">
    <location>
        <begin position="25"/>
        <end position="168"/>
    </location>
</feature>
<keyword evidence="1" id="KW-0677">Repeat</keyword>
<evidence type="ECO:0008006" key="6">
    <source>
        <dbReference type="Google" id="ProtNLM"/>
    </source>
</evidence>
<dbReference type="SUPFAM" id="SSF69360">
    <property type="entry name" value="Cell wall binding repeat"/>
    <property type="match status" value="1"/>
</dbReference>
<organism evidence="4 5">
    <name type="scientific">Oribacterium asaccharolyticum ACB7</name>
    <dbReference type="NCBI Taxonomy" id="796944"/>
    <lineage>
        <taxon>Bacteria</taxon>
        <taxon>Bacillati</taxon>
        <taxon>Bacillota</taxon>
        <taxon>Clostridia</taxon>
        <taxon>Lachnospirales</taxon>
        <taxon>Lachnospiraceae</taxon>
        <taxon>Oribacterium</taxon>
    </lineage>
</organism>
<dbReference type="Pfam" id="PF19085">
    <property type="entry name" value="Choline_bind_2"/>
    <property type="match status" value="1"/>
</dbReference>
<dbReference type="Proteomes" id="UP000003527">
    <property type="component" value="Unassembled WGS sequence"/>
</dbReference>
<evidence type="ECO:0000313" key="4">
    <source>
        <dbReference type="EMBL" id="EHL10501.1"/>
    </source>
</evidence>
<dbReference type="EMBL" id="AFZD01000019">
    <property type="protein sequence ID" value="EHL10501.1"/>
    <property type="molecule type" value="Genomic_DNA"/>
</dbReference>
<dbReference type="Gene3D" id="2.10.270.10">
    <property type="entry name" value="Cholin Binding"/>
    <property type="match status" value="1"/>
</dbReference>
<feature type="region of interest" description="Disordered" evidence="2">
    <location>
        <begin position="111"/>
        <end position="168"/>
    </location>
</feature>
<keyword evidence="5" id="KW-1185">Reference proteome</keyword>
<evidence type="ECO:0000256" key="1">
    <source>
        <dbReference type="ARBA" id="ARBA00022737"/>
    </source>
</evidence>
<dbReference type="RefSeq" id="WP_009536972.1">
    <property type="nucleotide sequence ID" value="NZ_JH414505.1"/>
</dbReference>
<dbReference type="AlphaFoldDB" id="G9WW95"/>
<proteinExistence type="predicted"/>
<evidence type="ECO:0000256" key="2">
    <source>
        <dbReference type="SAM" id="MobiDB-lite"/>
    </source>
</evidence>
<evidence type="ECO:0000256" key="3">
    <source>
        <dbReference type="SAM" id="SignalP"/>
    </source>
</evidence>
<reference evidence="4 5" key="1">
    <citation type="submission" date="2011-08" db="EMBL/GenBank/DDBJ databases">
        <title>The Genome Sequence of Oribacterium sp. ACB7.</title>
        <authorList>
            <consortium name="The Broad Institute Genome Sequencing Platform"/>
            <person name="Earl A."/>
            <person name="Ward D."/>
            <person name="Feldgarden M."/>
            <person name="Gevers D."/>
            <person name="Sizova M."/>
            <person name="Hazen A."/>
            <person name="Epstein S."/>
            <person name="Young S.K."/>
            <person name="Zeng Q."/>
            <person name="Gargeya S."/>
            <person name="Fitzgerald M."/>
            <person name="Haas B."/>
            <person name="Abouelleil A."/>
            <person name="Alvarado L."/>
            <person name="Arachchi H.M."/>
            <person name="Berlin A."/>
            <person name="Brown A."/>
            <person name="Chapman S.B."/>
            <person name="Chen Z."/>
            <person name="Dunbar C."/>
            <person name="Freedman E."/>
            <person name="Gearin G."/>
            <person name="Gellesch M."/>
            <person name="Goldberg J."/>
            <person name="Griggs A."/>
            <person name="Gujja S."/>
            <person name="Heiman D."/>
            <person name="Howarth C."/>
            <person name="Larson L."/>
            <person name="Lui A."/>
            <person name="MacDonald P.J.P."/>
            <person name="Montmayeur A."/>
            <person name="Murphy C."/>
            <person name="Neiman D."/>
            <person name="Pearson M."/>
            <person name="Priest M."/>
            <person name="Roberts A."/>
            <person name="Saif S."/>
            <person name="Shea T."/>
            <person name="Shenoy N."/>
            <person name="Sisk P."/>
            <person name="Stolte C."/>
            <person name="Sykes S."/>
            <person name="Wortman J."/>
            <person name="Nusbaum C."/>
            <person name="Birren B."/>
        </authorList>
    </citation>
    <scope>NUCLEOTIDE SEQUENCE [LARGE SCALE GENOMIC DNA]</scope>
    <source>
        <strain evidence="4 5">ACB7</strain>
    </source>
</reference>
<keyword evidence="3" id="KW-0732">Signal</keyword>
<comment type="caution">
    <text evidence="4">The sequence shown here is derived from an EMBL/GenBank/DDBJ whole genome shotgun (WGS) entry which is preliminary data.</text>
</comment>
<dbReference type="HOGENOM" id="CLU_097908_0_0_9"/>
<dbReference type="PATRIC" id="fig|796944.3.peg.1919"/>
<dbReference type="InterPro" id="IPR018337">
    <property type="entry name" value="Cell_wall/Cho-bd_repeat"/>
</dbReference>
<name>G9WW95_9FIRM</name>
<feature type="signal peptide" evidence="3">
    <location>
        <begin position="1"/>
        <end position="24"/>
    </location>
</feature>
<accession>G9WW95</accession>
<protein>
    <recommendedName>
        <fullName evidence="6">Cell wall-binding repeat protein</fullName>
    </recommendedName>
</protein>
<gene>
    <name evidence="4" type="ORF">HMPREF9624_01179</name>
</gene>